<proteinExistence type="predicted"/>
<sequence>MALRVPNGSLRPPKKIPICRARNFDISRSTNQNCTTMRWCEMEVWRIASQLRVPSGSLPTLKKLKPFAYLKISIYVALQTETGPLFVGVEWKFGEWCDNSFVLVIGQHSKLRASLFRNRGVKLVITTSQKTCFASGLADYALLLCRKFAAKLPHQVCHDKLISRKIKLAASVNAIWEAPPHGCDLGHGLD</sequence>
<reference evidence="1 2" key="1">
    <citation type="journal article" date="2019" name="Sci. Rep.">
        <title>Orb-weaving spider Araneus ventricosus genome elucidates the spidroin gene catalogue.</title>
        <authorList>
            <person name="Kono N."/>
            <person name="Nakamura H."/>
            <person name="Ohtoshi R."/>
            <person name="Moran D.A.P."/>
            <person name="Shinohara A."/>
            <person name="Yoshida Y."/>
            <person name="Fujiwara M."/>
            <person name="Mori M."/>
            <person name="Tomita M."/>
            <person name="Arakawa K."/>
        </authorList>
    </citation>
    <scope>NUCLEOTIDE SEQUENCE [LARGE SCALE GENOMIC DNA]</scope>
</reference>
<dbReference type="Proteomes" id="UP000499080">
    <property type="component" value="Unassembled WGS sequence"/>
</dbReference>
<dbReference type="AlphaFoldDB" id="A0A4Y2F6B8"/>
<evidence type="ECO:0000313" key="1">
    <source>
        <dbReference type="EMBL" id="GBM35695.1"/>
    </source>
</evidence>
<comment type="caution">
    <text evidence="1">The sequence shown here is derived from an EMBL/GenBank/DDBJ whole genome shotgun (WGS) entry which is preliminary data.</text>
</comment>
<name>A0A4Y2F6B8_ARAVE</name>
<keyword evidence="2" id="KW-1185">Reference proteome</keyword>
<accession>A0A4Y2F6B8</accession>
<organism evidence="1 2">
    <name type="scientific">Araneus ventricosus</name>
    <name type="common">Orbweaver spider</name>
    <name type="synonym">Epeira ventricosa</name>
    <dbReference type="NCBI Taxonomy" id="182803"/>
    <lineage>
        <taxon>Eukaryota</taxon>
        <taxon>Metazoa</taxon>
        <taxon>Ecdysozoa</taxon>
        <taxon>Arthropoda</taxon>
        <taxon>Chelicerata</taxon>
        <taxon>Arachnida</taxon>
        <taxon>Araneae</taxon>
        <taxon>Araneomorphae</taxon>
        <taxon>Entelegynae</taxon>
        <taxon>Araneoidea</taxon>
        <taxon>Araneidae</taxon>
        <taxon>Araneus</taxon>
    </lineage>
</organism>
<gene>
    <name evidence="1" type="ORF">AVEN_267454_1</name>
</gene>
<evidence type="ECO:0000313" key="2">
    <source>
        <dbReference type="Proteomes" id="UP000499080"/>
    </source>
</evidence>
<dbReference type="EMBL" id="BGPR01000791">
    <property type="protein sequence ID" value="GBM35695.1"/>
    <property type="molecule type" value="Genomic_DNA"/>
</dbReference>
<protein>
    <submittedName>
        <fullName evidence="1">Uncharacterized protein</fullName>
    </submittedName>
</protein>